<organism evidence="2 3">
    <name type="scientific">Thalictrum thalictroides</name>
    <name type="common">Rue-anemone</name>
    <name type="synonym">Anemone thalictroides</name>
    <dbReference type="NCBI Taxonomy" id="46969"/>
    <lineage>
        <taxon>Eukaryota</taxon>
        <taxon>Viridiplantae</taxon>
        <taxon>Streptophyta</taxon>
        <taxon>Embryophyta</taxon>
        <taxon>Tracheophyta</taxon>
        <taxon>Spermatophyta</taxon>
        <taxon>Magnoliopsida</taxon>
        <taxon>Ranunculales</taxon>
        <taxon>Ranunculaceae</taxon>
        <taxon>Thalictroideae</taxon>
        <taxon>Thalictrum</taxon>
    </lineage>
</organism>
<dbReference type="EMBL" id="JABWDY010009054">
    <property type="protein sequence ID" value="KAF5201708.1"/>
    <property type="molecule type" value="Genomic_DNA"/>
</dbReference>
<sequence>KPPDETIRINTDGAVCSTRNNEGVTILAYNGGSPSDSVLLQELDAIGYGLQGVDLLGVRNVEVATDSLKAQRIITGQEIS</sequence>
<dbReference type="GO" id="GO:0004523">
    <property type="term" value="F:RNA-DNA hybrid ribonuclease activity"/>
    <property type="evidence" value="ECO:0007669"/>
    <property type="project" value="InterPro"/>
</dbReference>
<accession>A0A7J6WYP8</accession>
<name>A0A7J6WYP8_THATH</name>
<dbReference type="GO" id="GO:0003676">
    <property type="term" value="F:nucleic acid binding"/>
    <property type="evidence" value="ECO:0007669"/>
    <property type="project" value="InterPro"/>
</dbReference>
<dbReference type="AlphaFoldDB" id="A0A7J6WYP8"/>
<proteinExistence type="predicted"/>
<dbReference type="OrthoDB" id="1998553at2759"/>
<gene>
    <name evidence="2" type="ORF">FRX31_008705</name>
</gene>
<dbReference type="Pfam" id="PF13456">
    <property type="entry name" value="RVT_3"/>
    <property type="match status" value="1"/>
</dbReference>
<evidence type="ECO:0000313" key="2">
    <source>
        <dbReference type="EMBL" id="KAF5201708.1"/>
    </source>
</evidence>
<evidence type="ECO:0000313" key="3">
    <source>
        <dbReference type="Proteomes" id="UP000554482"/>
    </source>
</evidence>
<comment type="caution">
    <text evidence="2">The sequence shown here is derived from an EMBL/GenBank/DDBJ whole genome shotgun (WGS) entry which is preliminary data.</text>
</comment>
<feature type="non-terminal residue" evidence="2">
    <location>
        <position position="1"/>
    </location>
</feature>
<dbReference type="InterPro" id="IPR002156">
    <property type="entry name" value="RNaseH_domain"/>
</dbReference>
<keyword evidence="3" id="KW-1185">Reference proteome</keyword>
<evidence type="ECO:0000259" key="1">
    <source>
        <dbReference type="Pfam" id="PF13456"/>
    </source>
</evidence>
<dbReference type="Proteomes" id="UP000554482">
    <property type="component" value="Unassembled WGS sequence"/>
</dbReference>
<protein>
    <recommendedName>
        <fullName evidence="1">RNase H type-1 domain-containing protein</fullName>
    </recommendedName>
</protein>
<feature type="domain" description="RNase H type-1" evidence="1">
    <location>
        <begin position="18"/>
        <end position="78"/>
    </location>
</feature>
<reference evidence="2 3" key="1">
    <citation type="submission" date="2020-06" db="EMBL/GenBank/DDBJ databases">
        <title>Transcriptomic and genomic resources for Thalictrum thalictroides and T. hernandezii: Facilitating candidate gene discovery in an emerging model plant lineage.</title>
        <authorList>
            <person name="Arias T."/>
            <person name="Riano-Pachon D.M."/>
            <person name="Di Stilio V.S."/>
        </authorList>
    </citation>
    <scope>NUCLEOTIDE SEQUENCE [LARGE SCALE GENOMIC DNA]</scope>
    <source>
        <strain evidence="3">cv. WT478/WT964</strain>
        <tissue evidence="2">Leaves</tissue>
    </source>
</reference>